<evidence type="ECO:0000256" key="6">
    <source>
        <dbReference type="ARBA" id="ARBA00022691"/>
    </source>
</evidence>
<dbReference type="OrthoDB" id="9815856at2"/>
<comment type="similarity">
    <text evidence="15">In the C-terminal section; belongs to the precorrin methyltransferase family.</text>
</comment>
<dbReference type="InterPro" id="IPR003043">
    <property type="entry name" value="Uropor_MeTrfase_CS"/>
</dbReference>
<dbReference type="InterPro" id="IPR036291">
    <property type="entry name" value="NAD(P)-bd_dom_sf"/>
</dbReference>
<evidence type="ECO:0000256" key="13">
    <source>
        <dbReference type="ARBA" id="ARBA00047561"/>
    </source>
</evidence>
<evidence type="ECO:0000259" key="18">
    <source>
        <dbReference type="Pfam" id="PF00590"/>
    </source>
</evidence>
<comment type="catalytic activity">
    <reaction evidence="13 15">
        <text>precorrin-2 + NAD(+) = sirohydrochlorin + NADH + 2 H(+)</text>
        <dbReference type="Rhea" id="RHEA:15613"/>
        <dbReference type="ChEBI" id="CHEBI:15378"/>
        <dbReference type="ChEBI" id="CHEBI:57540"/>
        <dbReference type="ChEBI" id="CHEBI:57945"/>
        <dbReference type="ChEBI" id="CHEBI:58351"/>
        <dbReference type="ChEBI" id="CHEBI:58827"/>
        <dbReference type="EC" id="1.3.1.76"/>
    </reaction>
</comment>
<dbReference type="FunFam" id="3.30.160.110:FF:000001">
    <property type="entry name" value="Siroheme synthase"/>
    <property type="match status" value="1"/>
</dbReference>
<feature type="binding site" evidence="15">
    <location>
        <position position="223"/>
    </location>
    <ligand>
        <name>S-adenosyl-L-methionine</name>
        <dbReference type="ChEBI" id="CHEBI:59789"/>
    </ligand>
</feature>
<dbReference type="InterPro" id="IPR000878">
    <property type="entry name" value="4pyrrol_Mease"/>
</dbReference>
<dbReference type="Pfam" id="PF13241">
    <property type="entry name" value="NAD_binding_7"/>
    <property type="match status" value="1"/>
</dbReference>
<keyword evidence="7 15" id="KW-0560">Oxidoreductase</keyword>
<evidence type="ECO:0000256" key="8">
    <source>
        <dbReference type="ARBA" id="ARBA00023027"/>
    </source>
</evidence>
<dbReference type="EMBL" id="PIPL01000004">
    <property type="protein sequence ID" value="RUO22907.1"/>
    <property type="molecule type" value="Genomic_DNA"/>
</dbReference>
<feature type="binding site" evidence="15">
    <location>
        <begin position="43"/>
        <end position="44"/>
    </location>
    <ligand>
        <name>NAD(+)</name>
        <dbReference type="ChEBI" id="CHEBI:57540"/>
    </ligand>
</feature>
<comment type="pathway">
    <text evidence="15">Cofactor biosynthesis; adenosylcobalamin biosynthesis; sirohydrochlorin from precorrin-2: step 1/1.</text>
</comment>
<dbReference type="NCBIfam" id="NF007922">
    <property type="entry name" value="PRK10637.1"/>
    <property type="match status" value="1"/>
</dbReference>
<reference evidence="21 22" key="1">
    <citation type="journal article" date="2011" name="Front. Microbiol.">
        <title>Genomic signatures of strain selection and enhancement in Bacillus atrophaeus var. globigii, a historical biowarfare simulant.</title>
        <authorList>
            <person name="Gibbons H.S."/>
            <person name="Broomall S.M."/>
            <person name="McNew L.A."/>
            <person name="Daligault H."/>
            <person name="Chapman C."/>
            <person name="Bruce D."/>
            <person name="Karavis M."/>
            <person name="Krepps M."/>
            <person name="McGregor P.A."/>
            <person name="Hong C."/>
            <person name="Park K.H."/>
            <person name="Akmal A."/>
            <person name="Feldman A."/>
            <person name="Lin J.S."/>
            <person name="Chang W.E."/>
            <person name="Higgs B.W."/>
            <person name="Demirev P."/>
            <person name="Lindquist J."/>
            <person name="Liem A."/>
            <person name="Fochler E."/>
            <person name="Read T.D."/>
            <person name="Tapia R."/>
            <person name="Johnson S."/>
            <person name="Bishop-Lilly K.A."/>
            <person name="Detter C."/>
            <person name="Han C."/>
            <person name="Sozhamannan S."/>
            <person name="Rosenzweig C.N."/>
            <person name="Skowronski E.W."/>
        </authorList>
    </citation>
    <scope>NUCLEOTIDE SEQUENCE [LARGE SCALE GENOMIC DNA]</scope>
    <source>
        <strain evidence="21 22">MLST1</strain>
    </source>
</reference>
<dbReference type="RefSeq" id="WP_126804549.1">
    <property type="nucleotide sequence ID" value="NZ_PIPL01000004.1"/>
</dbReference>
<comment type="caution">
    <text evidence="21">The sequence shown here is derived from an EMBL/GenBank/DDBJ whole genome shotgun (WGS) entry which is preliminary data.</text>
</comment>
<dbReference type="PROSITE" id="PS00839">
    <property type="entry name" value="SUMT_1"/>
    <property type="match status" value="1"/>
</dbReference>
<evidence type="ECO:0000256" key="5">
    <source>
        <dbReference type="ARBA" id="ARBA00022679"/>
    </source>
</evidence>
<dbReference type="EC" id="4.99.1.4" evidence="15"/>
<evidence type="ECO:0000259" key="20">
    <source>
        <dbReference type="Pfam" id="PF14824"/>
    </source>
</evidence>
<dbReference type="SUPFAM" id="SSF51735">
    <property type="entry name" value="NAD(P)-binding Rossmann-fold domains"/>
    <property type="match status" value="1"/>
</dbReference>
<dbReference type="GO" id="GO:0051287">
    <property type="term" value="F:NAD binding"/>
    <property type="evidence" value="ECO:0007669"/>
    <property type="project" value="InterPro"/>
</dbReference>
<dbReference type="PIRSF" id="PIRSF036426">
    <property type="entry name" value="Sirohaem_synth"/>
    <property type="match status" value="1"/>
</dbReference>
<feature type="domain" description="Siroheme synthase central" evidence="20">
    <location>
        <begin position="119"/>
        <end position="144"/>
    </location>
</feature>
<feature type="region of interest" description="Uroporphyrinogen-III C-methyltransferase" evidence="15">
    <location>
        <begin position="214"/>
        <end position="471"/>
    </location>
</feature>
<evidence type="ECO:0000256" key="4">
    <source>
        <dbReference type="ARBA" id="ARBA00022603"/>
    </source>
</evidence>
<feature type="active site" description="Proton acceptor" evidence="15 16">
    <location>
        <position position="246"/>
    </location>
</feature>
<dbReference type="Gene3D" id="1.10.8.210">
    <property type="entry name" value="Sirohaem synthase, dimerisation domain"/>
    <property type="match status" value="1"/>
</dbReference>
<dbReference type="FunFam" id="3.30.950.10:FF:000001">
    <property type="entry name" value="Siroheme synthase"/>
    <property type="match status" value="1"/>
</dbReference>
<accession>A0A432W135</accession>
<evidence type="ECO:0000256" key="7">
    <source>
        <dbReference type="ARBA" id="ARBA00023002"/>
    </source>
</evidence>
<dbReference type="CDD" id="cd11642">
    <property type="entry name" value="SUMT"/>
    <property type="match status" value="1"/>
</dbReference>
<feature type="binding site" evidence="15">
    <location>
        <position position="304"/>
    </location>
    <ligand>
        <name>S-adenosyl-L-methionine</name>
        <dbReference type="ChEBI" id="CHEBI:59789"/>
    </ligand>
</feature>
<dbReference type="UniPathway" id="UPA00262">
    <property type="reaction ID" value="UER00211"/>
</dbReference>
<comment type="similarity">
    <text evidence="2 17">Belongs to the precorrin methyltransferase family.</text>
</comment>
<organism evidence="21 22">
    <name type="scientific">Aliidiomarina minuta</name>
    <dbReference type="NCBI Taxonomy" id="880057"/>
    <lineage>
        <taxon>Bacteria</taxon>
        <taxon>Pseudomonadati</taxon>
        <taxon>Pseudomonadota</taxon>
        <taxon>Gammaproteobacteria</taxon>
        <taxon>Alteromonadales</taxon>
        <taxon>Idiomarinaceae</taxon>
        <taxon>Aliidiomarina</taxon>
    </lineage>
</organism>
<comment type="pathway">
    <text evidence="12 15">Porphyrin-containing compound metabolism; siroheme biosynthesis; precorrin-2 from uroporphyrinogen III: step 1/1.</text>
</comment>
<sequence>MDYLPIFAQLHDKPVLVVGGGDVALRKIKLLLAAGARVTVLARTIIPSIRALPDDQVICLQAEFGEHPVAGYKLIVAATDIPAVNRRVHAEGQLHNIWVNAVDDPDNGDFIMPAIVDRSPLVMAISSGGKAPVLARMWREKLEQLASQSTQDMAKLAAHNRSLVKSSLSNLQQRRDFWERFFAGPALSLLQSGKHEQAQQLLSHELAGFSVNQGEVYLVGAGPGDPELLTIKAMQYMQKADVIVHDGLVSEAVLELSRRDAERISVAKKAGLHSMQQNDINQLLVQLANEGKRVCRLKGGDPFIYGRGGEECQALKKAGVRYFVVPGITAAAGCAAYAGIPLTHRDYAQTLHLVTGHCQPNGERPDWLALARSRQTLVVYMGLITSEQLSQQLIRHGRSETTPVAVIENGTLATQRCITGNLQHLPDLIRSHDIKSPALIVIGEVVALASELSWFQQHEQHDTPQTTSHVA</sequence>
<dbReference type="InterPro" id="IPR035996">
    <property type="entry name" value="4pyrrol_Methylase_sf"/>
</dbReference>
<dbReference type="Gene3D" id="3.30.950.10">
    <property type="entry name" value="Methyltransferase, Cobalt-precorrin-4 Transmethylase, Domain 2"/>
    <property type="match status" value="1"/>
</dbReference>
<feature type="binding site" evidence="15">
    <location>
        <begin position="329"/>
        <end position="330"/>
    </location>
    <ligand>
        <name>S-adenosyl-L-methionine</name>
        <dbReference type="ChEBI" id="CHEBI:59789"/>
    </ligand>
</feature>
<evidence type="ECO:0000256" key="16">
    <source>
        <dbReference type="PIRSR" id="PIRSR036426-1"/>
    </source>
</evidence>
<feature type="binding site" evidence="15">
    <location>
        <begin position="299"/>
        <end position="301"/>
    </location>
    <ligand>
        <name>S-adenosyl-L-methionine</name>
        <dbReference type="ChEBI" id="CHEBI:59789"/>
    </ligand>
</feature>
<dbReference type="InterPro" id="IPR006367">
    <property type="entry name" value="Sirohaem_synthase_N"/>
</dbReference>
<evidence type="ECO:0000256" key="9">
    <source>
        <dbReference type="ARBA" id="ARBA00023239"/>
    </source>
</evidence>
<evidence type="ECO:0000256" key="17">
    <source>
        <dbReference type="RuleBase" id="RU003960"/>
    </source>
</evidence>
<dbReference type="Pfam" id="PF14824">
    <property type="entry name" value="Sirohm_synth_M"/>
    <property type="match status" value="1"/>
</dbReference>
<dbReference type="Gene3D" id="3.40.1010.10">
    <property type="entry name" value="Cobalt-precorrin-4 Transmethylase, Domain 1"/>
    <property type="match status" value="1"/>
</dbReference>
<evidence type="ECO:0000256" key="12">
    <source>
        <dbReference type="ARBA" id="ARBA00025705"/>
    </source>
</evidence>
<feature type="binding site" evidence="15">
    <location>
        <begin position="22"/>
        <end position="23"/>
    </location>
    <ligand>
        <name>NAD(+)</name>
        <dbReference type="ChEBI" id="CHEBI:57540"/>
    </ligand>
</feature>
<comment type="pathway">
    <text evidence="1 15">Porphyrin-containing compound metabolism; siroheme biosynthesis; sirohydrochlorin from precorrin-2: step 1/1.</text>
</comment>
<dbReference type="SUPFAM" id="SSF75615">
    <property type="entry name" value="Siroheme synthase middle domains-like"/>
    <property type="match status" value="1"/>
</dbReference>
<dbReference type="AlphaFoldDB" id="A0A432W135"/>
<dbReference type="InterPro" id="IPR014776">
    <property type="entry name" value="4pyrrole_Mease_sub2"/>
</dbReference>
<keyword evidence="3 15" id="KW-0169">Cobalamin biosynthesis</keyword>
<comment type="pathway">
    <text evidence="15">Porphyrin-containing compound metabolism; siroheme biosynthesis; siroheme from sirohydrochlorin: step 1/1.</text>
</comment>
<dbReference type="UniPathway" id="UPA00148">
    <property type="reaction ID" value="UER00211"/>
</dbReference>
<comment type="similarity">
    <text evidence="15">In the N-terminal section; belongs to the precorrin-2 dehydrogenase / sirohydrochlorin ferrochelatase family.</text>
</comment>
<evidence type="ECO:0000313" key="22">
    <source>
        <dbReference type="Proteomes" id="UP000288293"/>
    </source>
</evidence>
<dbReference type="HAMAP" id="MF_01646">
    <property type="entry name" value="Siroheme_synth"/>
    <property type="match status" value="1"/>
</dbReference>
<feature type="binding site" evidence="15">
    <location>
        <position position="410"/>
    </location>
    <ligand>
        <name>S-adenosyl-L-methionine</name>
        <dbReference type="ChEBI" id="CHEBI:59789"/>
    </ligand>
</feature>
<dbReference type="InterPro" id="IPR050161">
    <property type="entry name" value="Siro_Cobalamin_biosynth"/>
</dbReference>
<dbReference type="NCBIfam" id="TIGR01470">
    <property type="entry name" value="cysG_Nterm"/>
    <property type="match status" value="1"/>
</dbReference>
<dbReference type="SUPFAM" id="SSF53790">
    <property type="entry name" value="Tetrapyrrole methylase"/>
    <property type="match status" value="1"/>
</dbReference>
<feature type="binding site" evidence="15">
    <location>
        <position position="381"/>
    </location>
    <ligand>
        <name>S-adenosyl-L-methionine</name>
        <dbReference type="ChEBI" id="CHEBI:59789"/>
    </ligand>
</feature>
<dbReference type="GO" id="GO:0051266">
    <property type="term" value="F:sirohydrochlorin ferrochelatase activity"/>
    <property type="evidence" value="ECO:0007669"/>
    <property type="project" value="UniProtKB-EC"/>
</dbReference>
<dbReference type="NCBIfam" id="NF004790">
    <property type="entry name" value="PRK06136.1"/>
    <property type="match status" value="1"/>
</dbReference>
<comment type="catalytic activity">
    <reaction evidence="15">
        <text>siroheme + 2 H(+) = sirohydrochlorin + Fe(2+)</text>
        <dbReference type="Rhea" id="RHEA:24360"/>
        <dbReference type="ChEBI" id="CHEBI:15378"/>
        <dbReference type="ChEBI" id="CHEBI:29033"/>
        <dbReference type="ChEBI" id="CHEBI:58351"/>
        <dbReference type="ChEBI" id="CHEBI:60052"/>
        <dbReference type="EC" id="4.99.1.4"/>
    </reaction>
</comment>
<dbReference type="PROSITE" id="PS00840">
    <property type="entry name" value="SUMT_2"/>
    <property type="match status" value="1"/>
</dbReference>
<keyword evidence="5 15" id="KW-0808">Transferase</keyword>
<keyword evidence="4 15" id="KW-0489">Methyltransferase</keyword>
<keyword evidence="9 15" id="KW-0456">Lyase</keyword>
<evidence type="ECO:0000256" key="3">
    <source>
        <dbReference type="ARBA" id="ARBA00022573"/>
    </source>
</evidence>
<evidence type="ECO:0000256" key="14">
    <source>
        <dbReference type="ARBA" id="ARBA00060548"/>
    </source>
</evidence>
<dbReference type="GO" id="GO:0019354">
    <property type="term" value="P:siroheme biosynthetic process"/>
    <property type="evidence" value="ECO:0007669"/>
    <property type="project" value="UniProtKB-UniRule"/>
</dbReference>
<dbReference type="InterPro" id="IPR028281">
    <property type="entry name" value="Sirohaem_synthase_central"/>
</dbReference>
<feature type="domain" description="Tetrapyrrole methylase" evidence="18">
    <location>
        <begin position="216"/>
        <end position="425"/>
    </location>
</feature>
<keyword evidence="22" id="KW-1185">Reference proteome</keyword>
<dbReference type="InterPro" id="IPR014777">
    <property type="entry name" value="4pyrrole_Mease_sub1"/>
</dbReference>
<dbReference type="GO" id="GO:0004851">
    <property type="term" value="F:uroporphyrin-III C-methyltransferase activity"/>
    <property type="evidence" value="ECO:0007669"/>
    <property type="project" value="UniProtKB-UniRule"/>
</dbReference>
<dbReference type="InterPro" id="IPR019478">
    <property type="entry name" value="Sirohaem_synthase_dimer_dom"/>
</dbReference>
<evidence type="ECO:0000259" key="19">
    <source>
        <dbReference type="Pfam" id="PF10414"/>
    </source>
</evidence>
<comment type="catalytic activity">
    <reaction evidence="15">
        <text>uroporphyrinogen III + 2 S-adenosyl-L-methionine = precorrin-2 + 2 S-adenosyl-L-homocysteine + H(+)</text>
        <dbReference type="Rhea" id="RHEA:32459"/>
        <dbReference type="ChEBI" id="CHEBI:15378"/>
        <dbReference type="ChEBI" id="CHEBI:57308"/>
        <dbReference type="ChEBI" id="CHEBI:57856"/>
        <dbReference type="ChEBI" id="CHEBI:58827"/>
        <dbReference type="ChEBI" id="CHEBI:59789"/>
        <dbReference type="EC" id="2.1.1.107"/>
    </reaction>
</comment>
<keyword evidence="15" id="KW-0597">Phosphoprotein</keyword>
<feature type="active site" description="Proton donor" evidence="15 16">
    <location>
        <position position="268"/>
    </location>
</feature>
<keyword evidence="10 15" id="KW-0627">Porphyrin biosynthesis</keyword>
<dbReference type="InterPro" id="IPR006366">
    <property type="entry name" value="CobA/CysG_C"/>
</dbReference>
<dbReference type="GO" id="GO:0043115">
    <property type="term" value="F:precorrin-2 dehydrogenase activity"/>
    <property type="evidence" value="ECO:0007669"/>
    <property type="project" value="UniProtKB-UniRule"/>
</dbReference>
<dbReference type="NCBIfam" id="TIGR01469">
    <property type="entry name" value="cobA_cysG_Cterm"/>
    <property type="match status" value="1"/>
</dbReference>
<dbReference type="Gene3D" id="3.30.160.110">
    <property type="entry name" value="Siroheme synthase, domain 2"/>
    <property type="match status" value="1"/>
</dbReference>
<feature type="domain" description="Sirohaem synthase dimerisation" evidence="19">
    <location>
        <begin position="152"/>
        <end position="206"/>
    </location>
</feature>
<dbReference type="FunFam" id="3.40.1010.10:FF:000001">
    <property type="entry name" value="Siroheme synthase"/>
    <property type="match status" value="1"/>
</dbReference>
<dbReference type="Gene3D" id="3.40.50.720">
    <property type="entry name" value="NAD(P)-binding Rossmann-like Domain"/>
    <property type="match status" value="1"/>
</dbReference>
<protein>
    <recommendedName>
        <fullName evidence="15">Siroheme synthase</fullName>
    </recommendedName>
    <domain>
        <recommendedName>
            <fullName evidence="15">Uroporphyrinogen-III C-methyltransferase</fullName>
            <shortName evidence="15">Urogen III methylase</shortName>
            <ecNumber evidence="15">2.1.1.107</ecNumber>
        </recommendedName>
        <alternativeName>
            <fullName evidence="15">SUMT</fullName>
        </alternativeName>
        <alternativeName>
            <fullName evidence="15">Uroporphyrinogen III methylase</fullName>
            <shortName evidence="15">UROM</shortName>
        </alternativeName>
    </domain>
    <domain>
        <recommendedName>
            <fullName evidence="15">Precorrin-2 dehydrogenase</fullName>
            <ecNumber evidence="15">1.3.1.76</ecNumber>
        </recommendedName>
    </domain>
    <domain>
        <recommendedName>
            <fullName evidence="15">Sirohydrochlorin ferrochelatase</fullName>
            <ecNumber evidence="15">4.99.1.4</ecNumber>
        </recommendedName>
    </domain>
</protein>
<dbReference type="PANTHER" id="PTHR45790:SF1">
    <property type="entry name" value="SIROHEME SYNTHASE"/>
    <property type="match status" value="1"/>
</dbReference>
<comment type="function">
    <text evidence="15">Multifunctional enzyme that catalyzes the SAM-dependent methylations of uroporphyrinogen III at position C-2 and C-7 to form precorrin-2 via precorrin-1. Then it catalyzes the NAD-dependent ring dehydrogenation of precorrin-2 to yield sirohydrochlorin. Finally, it catalyzes the ferrochelation of sirohydrochlorin to yield siroheme.</text>
</comment>
<dbReference type="InterPro" id="IPR037115">
    <property type="entry name" value="Sirohaem_synt_dimer_dom_sf"/>
</dbReference>
<dbReference type="Proteomes" id="UP000288293">
    <property type="component" value="Unassembled WGS sequence"/>
</dbReference>
<dbReference type="EC" id="1.3.1.76" evidence="15"/>
<evidence type="ECO:0000256" key="1">
    <source>
        <dbReference type="ARBA" id="ARBA00005010"/>
    </source>
</evidence>
<keyword evidence="8 15" id="KW-0520">NAD</keyword>
<gene>
    <name evidence="21" type="primary">cobA</name>
    <name evidence="15" type="synonym">cysG</name>
    <name evidence="21" type="ORF">CWE09_13315</name>
</gene>
<dbReference type="Pfam" id="PF00590">
    <property type="entry name" value="TP_methylase"/>
    <property type="match status" value="1"/>
</dbReference>
<dbReference type="PANTHER" id="PTHR45790">
    <property type="entry name" value="SIROHEME SYNTHASE-RELATED"/>
    <property type="match status" value="1"/>
</dbReference>
<feature type="region of interest" description="Precorrin-2 dehydrogenase / sirohydrochlorin ferrochelatase" evidence="15">
    <location>
        <begin position="1"/>
        <end position="202"/>
    </location>
</feature>
<dbReference type="InterPro" id="IPR012409">
    <property type="entry name" value="Sirohaem_synth"/>
</dbReference>
<dbReference type="Pfam" id="PF10414">
    <property type="entry name" value="CysG_dimeriser"/>
    <property type="match status" value="1"/>
</dbReference>
<dbReference type="GO" id="GO:0009236">
    <property type="term" value="P:cobalamin biosynthetic process"/>
    <property type="evidence" value="ECO:0007669"/>
    <property type="project" value="UniProtKB-UniRule"/>
</dbReference>
<dbReference type="GO" id="GO:0032259">
    <property type="term" value="P:methylation"/>
    <property type="evidence" value="ECO:0007669"/>
    <property type="project" value="UniProtKB-KW"/>
</dbReference>
<keyword evidence="6 15" id="KW-0949">S-adenosyl-L-methionine</keyword>
<evidence type="ECO:0000256" key="11">
    <source>
        <dbReference type="ARBA" id="ARBA00023268"/>
    </source>
</evidence>
<evidence type="ECO:0000256" key="10">
    <source>
        <dbReference type="ARBA" id="ARBA00023244"/>
    </source>
</evidence>
<keyword evidence="11 15" id="KW-0511">Multifunctional enzyme</keyword>
<evidence type="ECO:0000313" key="21">
    <source>
        <dbReference type="EMBL" id="RUO22907.1"/>
    </source>
</evidence>
<comment type="pathway">
    <text evidence="14 15">Cofactor biosynthesis; adenosylcobalamin biosynthesis; precorrin-2 from uroporphyrinogen III: step 1/1.</text>
</comment>
<evidence type="ECO:0000256" key="15">
    <source>
        <dbReference type="HAMAP-Rule" id="MF_01646"/>
    </source>
</evidence>
<dbReference type="EC" id="2.1.1.107" evidence="15"/>
<proteinExistence type="inferred from homology"/>
<feature type="modified residue" description="Phosphoserine" evidence="15">
    <location>
        <position position="127"/>
    </location>
</feature>
<evidence type="ECO:0000256" key="2">
    <source>
        <dbReference type="ARBA" id="ARBA00005879"/>
    </source>
</evidence>
<name>A0A432W135_9GAMM</name>